<dbReference type="EMBL" id="BSYI01000042">
    <property type="protein sequence ID" value="GMG84737.1"/>
    <property type="molecule type" value="Genomic_DNA"/>
</dbReference>
<feature type="region of interest" description="Disordered" evidence="1">
    <location>
        <begin position="1"/>
        <end position="24"/>
    </location>
</feature>
<protein>
    <submittedName>
        <fullName evidence="2">Uncharacterized protein</fullName>
    </submittedName>
</protein>
<evidence type="ECO:0000313" key="2">
    <source>
        <dbReference type="EMBL" id="GMG84737.1"/>
    </source>
</evidence>
<proteinExistence type="predicted"/>
<sequence length="165" mass="16461">MASRAVGSWSGVPTAPGVAAPGSKGRFAGGWRRDAGRVVASAVPLDPGGLAEIEKGRATRLETSRFAWWPAGGTRPSGGGRRRAPDAAALCRALRGPLLVRLLANAFACGSAICGGAKDAGSLAPHPLALVGARPGACIVIALRHGAAVGGRAGRCAGTRPPAMR</sequence>
<dbReference type="Proteomes" id="UP001239909">
    <property type="component" value="Unassembled WGS sequence"/>
</dbReference>
<gene>
    <name evidence="2" type="ORF">LNKW23_39530</name>
</gene>
<evidence type="ECO:0000313" key="3">
    <source>
        <dbReference type="Proteomes" id="UP001239909"/>
    </source>
</evidence>
<accession>A0ABQ6LNF0</accession>
<evidence type="ECO:0000256" key="1">
    <source>
        <dbReference type="SAM" id="MobiDB-lite"/>
    </source>
</evidence>
<keyword evidence="3" id="KW-1185">Reference proteome</keyword>
<organism evidence="2 3">
    <name type="scientific">Paralimibaculum aggregatum</name>
    <dbReference type="NCBI Taxonomy" id="3036245"/>
    <lineage>
        <taxon>Bacteria</taxon>
        <taxon>Pseudomonadati</taxon>
        <taxon>Pseudomonadota</taxon>
        <taxon>Alphaproteobacteria</taxon>
        <taxon>Rhodobacterales</taxon>
        <taxon>Paracoccaceae</taxon>
        <taxon>Paralimibaculum</taxon>
    </lineage>
</organism>
<reference evidence="2 3" key="1">
    <citation type="submission" date="2023-04" db="EMBL/GenBank/DDBJ databases">
        <title>Marinoamorphus aggregata gen. nov., sp. Nov., isolate from tissue of brittle star Ophioplocus japonicus.</title>
        <authorList>
            <person name="Kawano K."/>
            <person name="Sawayama S."/>
            <person name="Nakagawa S."/>
        </authorList>
    </citation>
    <scope>NUCLEOTIDE SEQUENCE [LARGE SCALE GENOMIC DNA]</scope>
    <source>
        <strain evidence="2 3">NKW23</strain>
    </source>
</reference>
<name>A0ABQ6LNF0_9RHOB</name>
<comment type="caution">
    <text evidence="2">The sequence shown here is derived from an EMBL/GenBank/DDBJ whole genome shotgun (WGS) entry which is preliminary data.</text>
</comment>